<evidence type="ECO:0000313" key="14">
    <source>
        <dbReference type="RefSeq" id="XP_018330246.1"/>
    </source>
</evidence>
<feature type="region of interest" description="Disordered" evidence="9">
    <location>
        <begin position="153"/>
        <end position="176"/>
    </location>
</feature>
<feature type="compositionally biased region" description="Basic and acidic residues" evidence="9">
    <location>
        <begin position="159"/>
        <end position="169"/>
    </location>
</feature>
<evidence type="ECO:0000256" key="2">
    <source>
        <dbReference type="ARBA" id="ARBA00022741"/>
    </source>
</evidence>
<dbReference type="EC" id="3.6.4.13" evidence="1"/>
<evidence type="ECO:0000256" key="1">
    <source>
        <dbReference type="ARBA" id="ARBA00012552"/>
    </source>
</evidence>
<evidence type="ECO:0000256" key="7">
    <source>
        <dbReference type="PROSITE-ProRule" id="PRU00552"/>
    </source>
</evidence>
<keyword evidence="4 8" id="KW-0347">Helicase</keyword>
<keyword evidence="3 8" id="KW-0378">Hydrolase</keyword>
<dbReference type="RefSeq" id="XP_018330246.1">
    <property type="nucleotide sequence ID" value="XM_018474744.2"/>
</dbReference>
<evidence type="ECO:0000259" key="10">
    <source>
        <dbReference type="PROSITE" id="PS51192"/>
    </source>
</evidence>
<evidence type="ECO:0000313" key="13">
    <source>
        <dbReference type="Proteomes" id="UP000192223"/>
    </source>
</evidence>
<dbReference type="GO" id="GO:0003724">
    <property type="term" value="F:RNA helicase activity"/>
    <property type="evidence" value="ECO:0007669"/>
    <property type="project" value="UniProtKB-EC"/>
</dbReference>
<gene>
    <name evidence="14" type="primary">LOC108740434</name>
</gene>
<dbReference type="InterPro" id="IPR014001">
    <property type="entry name" value="Helicase_ATP-bd"/>
</dbReference>
<dbReference type="STRING" id="224129.A0A1W4X291"/>
<comment type="similarity">
    <text evidence="8">Belongs to the DEAD box helicase family.</text>
</comment>
<dbReference type="PROSITE" id="PS00039">
    <property type="entry name" value="DEAD_ATP_HELICASE"/>
    <property type="match status" value="1"/>
</dbReference>
<dbReference type="PROSITE" id="PS51192">
    <property type="entry name" value="HELICASE_ATP_BIND_1"/>
    <property type="match status" value="1"/>
</dbReference>
<feature type="domain" description="DEAD-box RNA helicase Q" evidence="12">
    <location>
        <begin position="274"/>
        <end position="302"/>
    </location>
</feature>
<name>A0A1W4X291_AGRPL</name>
<dbReference type="InterPro" id="IPR014014">
    <property type="entry name" value="RNA_helicase_DEAD_Q_motif"/>
</dbReference>
<dbReference type="GO" id="GO:0016787">
    <property type="term" value="F:hydrolase activity"/>
    <property type="evidence" value="ECO:0007669"/>
    <property type="project" value="UniProtKB-KW"/>
</dbReference>
<feature type="compositionally biased region" description="Pro residues" evidence="9">
    <location>
        <begin position="738"/>
        <end position="749"/>
    </location>
</feature>
<dbReference type="Gene3D" id="3.40.50.300">
    <property type="entry name" value="P-loop containing nucleotide triphosphate hydrolases"/>
    <property type="match status" value="2"/>
</dbReference>
<dbReference type="Proteomes" id="UP000192223">
    <property type="component" value="Unplaced"/>
</dbReference>
<evidence type="ECO:0000259" key="12">
    <source>
        <dbReference type="PROSITE" id="PS51195"/>
    </source>
</evidence>
<evidence type="ECO:0000256" key="4">
    <source>
        <dbReference type="ARBA" id="ARBA00022806"/>
    </source>
</evidence>
<feature type="compositionally biased region" description="Acidic residues" evidence="9">
    <location>
        <begin position="126"/>
        <end position="135"/>
    </location>
</feature>
<keyword evidence="13" id="KW-1185">Reference proteome</keyword>
<feature type="region of interest" description="Disordered" evidence="9">
    <location>
        <begin position="721"/>
        <end position="760"/>
    </location>
</feature>
<dbReference type="InterPro" id="IPR027417">
    <property type="entry name" value="P-loop_NTPase"/>
</dbReference>
<protein>
    <recommendedName>
        <fullName evidence="1">RNA helicase</fullName>
        <ecNumber evidence="1">3.6.4.13</ecNumber>
    </recommendedName>
</protein>
<feature type="domain" description="Helicase C-terminal" evidence="11">
    <location>
        <begin position="509"/>
        <end position="653"/>
    </location>
</feature>
<dbReference type="SMART" id="SM00487">
    <property type="entry name" value="DEXDc"/>
    <property type="match status" value="1"/>
</dbReference>
<dbReference type="InterPro" id="IPR011545">
    <property type="entry name" value="DEAD/DEAH_box_helicase_dom"/>
</dbReference>
<dbReference type="PROSITE" id="PS51195">
    <property type="entry name" value="Q_MOTIF"/>
    <property type="match status" value="1"/>
</dbReference>
<dbReference type="InterPro" id="IPR001650">
    <property type="entry name" value="Helicase_C-like"/>
</dbReference>
<feature type="region of interest" description="Disordered" evidence="9">
    <location>
        <begin position="96"/>
        <end position="135"/>
    </location>
</feature>
<feature type="short sequence motif" description="Q motif" evidence="7">
    <location>
        <begin position="274"/>
        <end position="302"/>
    </location>
</feature>
<dbReference type="InterPro" id="IPR000629">
    <property type="entry name" value="RNA-helicase_DEAD-box_CS"/>
</dbReference>
<sequence>MFTSVVYVNKCTVLWSVNLHFTCKYCNVIAILKESVVNMNNYSYNYGGYQPNKNARHNAVPPPPSSGVSKQGYSTMNAISQNALSAAWGGSRKRAATEDEYFDEEDESTPALAYIPAPGSPTAIQDQEEVPEDEDDDPLDAYMAGIENQIKKQVTTETEEPKQQGIRDDIEQEDEEESYYRYMEENPNAGLNPVDPDHPDIEYDEDGNPIPPDRKKIIDPLPPIDHSLIEYKPFKKDFYQLHPDIESLTSSQVTELRKTLDINVNGSKPPKPVASFAHFNFDDKLLKAIIKAEYATPTPIQSQAIPCALMGRDVLGIAQTGSGKTAAYLWPLLIHVAEQPPVEEGEGPIALILAPTRELAIQIYNEAKRFAKVYDVRVICAYGGGSKWEQSQALKEGAEIVVATPGRIIDHIKGGATNLQRVTFLVLDEADRMFELGFEPQVRSVCNHVRPDRQTLLFSATFRKRIEKLAKDALQDPIKISQGIAGQASEDVKQHVLLLPNLQAKREWLFGHLVEFLSAGSVLVFVTKKVDAEQVANDLQVKEFDCLLLHGDMEQADRNKVIMAFKKSECPLLVATDVAARGLDIPHIRTVVNFDIARDIDTHTHRIGRTGRAGMQGVAYTLLTDKDKEFAGHIVRNLEAAHQEVPQEVLDLAMQSSWFRKSRFKKKDQSPNVGGMGLGYKERANSSQSSYSTSPANVTSKPGPATDRLSAMKAAFKTQYMNHFKVGTEPPKSHIHTPAPPPPPPPPPTTSTRKKKSRWE</sequence>
<proteinExistence type="inferred from homology"/>
<feature type="compositionally biased region" description="Polar residues" evidence="9">
    <location>
        <begin position="685"/>
        <end position="700"/>
    </location>
</feature>
<dbReference type="Pfam" id="PF00271">
    <property type="entry name" value="Helicase_C"/>
    <property type="match status" value="1"/>
</dbReference>
<keyword evidence="2 8" id="KW-0547">Nucleotide-binding</keyword>
<dbReference type="OrthoDB" id="196131at2759"/>
<feature type="compositionally biased region" description="Acidic residues" evidence="9">
    <location>
        <begin position="98"/>
        <end position="108"/>
    </location>
</feature>
<feature type="region of interest" description="Disordered" evidence="9">
    <location>
        <begin position="663"/>
        <end position="706"/>
    </location>
</feature>
<dbReference type="CDD" id="cd18787">
    <property type="entry name" value="SF2_C_DEAD"/>
    <property type="match status" value="1"/>
</dbReference>
<dbReference type="SMART" id="SM00490">
    <property type="entry name" value="HELICc"/>
    <property type="match status" value="1"/>
</dbReference>
<evidence type="ECO:0000256" key="9">
    <source>
        <dbReference type="SAM" id="MobiDB-lite"/>
    </source>
</evidence>
<dbReference type="GeneID" id="108740434"/>
<evidence type="ECO:0000259" key="11">
    <source>
        <dbReference type="PROSITE" id="PS51194"/>
    </source>
</evidence>
<accession>A0A1W4X291</accession>
<dbReference type="AlphaFoldDB" id="A0A1W4X291"/>
<dbReference type="KEGG" id="apln:108740434"/>
<organism evidence="13 14">
    <name type="scientific">Agrilus planipennis</name>
    <name type="common">Emerald ash borer</name>
    <name type="synonym">Agrilus marcopoli</name>
    <dbReference type="NCBI Taxonomy" id="224129"/>
    <lineage>
        <taxon>Eukaryota</taxon>
        <taxon>Metazoa</taxon>
        <taxon>Ecdysozoa</taxon>
        <taxon>Arthropoda</taxon>
        <taxon>Hexapoda</taxon>
        <taxon>Insecta</taxon>
        <taxon>Pterygota</taxon>
        <taxon>Neoptera</taxon>
        <taxon>Endopterygota</taxon>
        <taxon>Coleoptera</taxon>
        <taxon>Polyphaga</taxon>
        <taxon>Elateriformia</taxon>
        <taxon>Buprestoidea</taxon>
        <taxon>Buprestidae</taxon>
        <taxon>Agrilinae</taxon>
        <taxon>Agrilus</taxon>
    </lineage>
</organism>
<evidence type="ECO:0000256" key="5">
    <source>
        <dbReference type="ARBA" id="ARBA00022840"/>
    </source>
</evidence>
<dbReference type="PROSITE" id="PS51194">
    <property type="entry name" value="HELICASE_CTER"/>
    <property type="match status" value="1"/>
</dbReference>
<dbReference type="InParanoid" id="A0A1W4X291"/>
<dbReference type="FunCoup" id="A0A1W4X291">
    <property type="interactions" value="3003"/>
</dbReference>
<dbReference type="GO" id="GO:0003676">
    <property type="term" value="F:nucleic acid binding"/>
    <property type="evidence" value="ECO:0007669"/>
    <property type="project" value="InterPro"/>
</dbReference>
<dbReference type="GO" id="GO:0010468">
    <property type="term" value="P:regulation of gene expression"/>
    <property type="evidence" value="ECO:0007669"/>
    <property type="project" value="UniProtKB-ARBA"/>
</dbReference>
<feature type="domain" description="Helicase ATP-binding" evidence="10">
    <location>
        <begin position="305"/>
        <end position="480"/>
    </location>
</feature>
<comment type="catalytic activity">
    <reaction evidence="6">
        <text>ATP + H2O = ADP + phosphate + H(+)</text>
        <dbReference type="Rhea" id="RHEA:13065"/>
        <dbReference type="ChEBI" id="CHEBI:15377"/>
        <dbReference type="ChEBI" id="CHEBI:15378"/>
        <dbReference type="ChEBI" id="CHEBI:30616"/>
        <dbReference type="ChEBI" id="CHEBI:43474"/>
        <dbReference type="ChEBI" id="CHEBI:456216"/>
        <dbReference type="EC" id="3.6.4.13"/>
    </reaction>
</comment>
<dbReference type="GO" id="GO:0005524">
    <property type="term" value="F:ATP binding"/>
    <property type="evidence" value="ECO:0007669"/>
    <property type="project" value="UniProtKB-KW"/>
</dbReference>
<evidence type="ECO:0000256" key="3">
    <source>
        <dbReference type="ARBA" id="ARBA00022801"/>
    </source>
</evidence>
<reference evidence="14" key="1">
    <citation type="submission" date="2025-08" db="UniProtKB">
        <authorList>
            <consortium name="RefSeq"/>
        </authorList>
    </citation>
    <scope>IDENTIFICATION</scope>
    <source>
        <tissue evidence="14">Entire body</tissue>
    </source>
</reference>
<dbReference type="Pfam" id="PF00270">
    <property type="entry name" value="DEAD"/>
    <property type="match status" value="1"/>
</dbReference>
<keyword evidence="5 8" id="KW-0067">ATP-binding</keyword>
<dbReference type="SUPFAM" id="SSF52540">
    <property type="entry name" value="P-loop containing nucleoside triphosphate hydrolases"/>
    <property type="match status" value="2"/>
</dbReference>
<dbReference type="FunFam" id="3.40.50.300:FF:000079">
    <property type="entry name" value="probable ATP-dependent RNA helicase DDX17"/>
    <property type="match status" value="1"/>
</dbReference>
<dbReference type="PANTHER" id="PTHR47958">
    <property type="entry name" value="ATP-DEPENDENT RNA HELICASE DBP3"/>
    <property type="match status" value="1"/>
</dbReference>
<evidence type="ECO:0000256" key="6">
    <source>
        <dbReference type="ARBA" id="ARBA00047984"/>
    </source>
</evidence>
<evidence type="ECO:0000256" key="8">
    <source>
        <dbReference type="RuleBase" id="RU000492"/>
    </source>
</evidence>